<dbReference type="PANTHER" id="PTHR11468:SF3">
    <property type="entry name" value="GLYCOGEN PHOSPHORYLASE, LIVER FORM"/>
    <property type="match status" value="1"/>
</dbReference>
<dbReference type="Pfam" id="PF00343">
    <property type="entry name" value="Phosphorylase"/>
    <property type="match status" value="1"/>
</dbReference>
<dbReference type="PANTHER" id="PTHR11468">
    <property type="entry name" value="GLYCOGEN PHOSPHORYLASE"/>
    <property type="match status" value="1"/>
</dbReference>
<keyword evidence="6 11" id="KW-0808">Transferase</keyword>
<dbReference type="InterPro" id="IPR000811">
    <property type="entry name" value="Glyco_trans_35"/>
</dbReference>
<evidence type="ECO:0000256" key="4">
    <source>
        <dbReference type="ARBA" id="ARBA00022600"/>
    </source>
</evidence>
<dbReference type="SUPFAM" id="SSF53756">
    <property type="entry name" value="UDP-Glycosyltransferase/glycogen phosphorylase"/>
    <property type="match status" value="1"/>
</dbReference>
<evidence type="ECO:0000256" key="6">
    <source>
        <dbReference type="ARBA" id="ARBA00022679"/>
    </source>
</evidence>
<keyword evidence="13" id="KW-1185">Reference proteome</keyword>
<dbReference type="FunFam" id="3.40.50.2000:FF:000005">
    <property type="entry name" value="Alpha-1,4 glucan phosphorylase"/>
    <property type="match status" value="1"/>
</dbReference>
<dbReference type="CDD" id="cd04300">
    <property type="entry name" value="GT35_Glycogen_Phosphorylase"/>
    <property type="match status" value="1"/>
</dbReference>
<reference evidence="12 13" key="1">
    <citation type="submission" date="2017-06" db="EMBL/GenBank/DDBJ databases">
        <title>Genome sequencing of cyanobaciteial culture collection at National Institute for Environmental Studies (NIES).</title>
        <authorList>
            <person name="Hirose Y."/>
            <person name="Shimura Y."/>
            <person name="Fujisawa T."/>
            <person name="Nakamura Y."/>
            <person name="Kawachi M."/>
        </authorList>
    </citation>
    <scope>NUCLEOTIDE SEQUENCE [LARGE SCALE GENOMIC DNA]</scope>
    <source>
        <strain evidence="12 13">NIES-267</strain>
    </source>
</reference>
<dbReference type="GO" id="GO:0008184">
    <property type="term" value="F:glycogen phosphorylase activity"/>
    <property type="evidence" value="ECO:0007669"/>
    <property type="project" value="InterPro"/>
</dbReference>
<evidence type="ECO:0000256" key="2">
    <source>
        <dbReference type="ARBA" id="ARBA00001933"/>
    </source>
</evidence>
<dbReference type="EC" id="2.4.1.1" evidence="11"/>
<dbReference type="GO" id="GO:0030170">
    <property type="term" value="F:pyridoxal phosphate binding"/>
    <property type="evidence" value="ECO:0007669"/>
    <property type="project" value="InterPro"/>
</dbReference>
<evidence type="ECO:0000256" key="7">
    <source>
        <dbReference type="ARBA" id="ARBA00022898"/>
    </source>
</evidence>
<accession>A0A1Z4LSJ5</accession>
<evidence type="ECO:0000256" key="3">
    <source>
        <dbReference type="ARBA" id="ARBA00006047"/>
    </source>
</evidence>
<dbReference type="PIRSF" id="PIRSF000460">
    <property type="entry name" value="Pprylas_GlgP"/>
    <property type="match status" value="1"/>
</dbReference>
<dbReference type="AlphaFoldDB" id="A0A1Z4LSJ5"/>
<gene>
    <name evidence="12" type="ORF">NIES267_37210</name>
</gene>
<dbReference type="FunFam" id="3.40.50.2000:FF:000002">
    <property type="entry name" value="Alpha-1,4 glucan phosphorylase"/>
    <property type="match status" value="1"/>
</dbReference>
<dbReference type="EMBL" id="AP018227">
    <property type="protein sequence ID" value="BAY84225.1"/>
    <property type="molecule type" value="Genomic_DNA"/>
</dbReference>
<dbReference type="Proteomes" id="UP000218418">
    <property type="component" value="Chromosome"/>
</dbReference>
<dbReference type="InterPro" id="IPR035090">
    <property type="entry name" value="Pyridoxal_P_attach_site"/>
</dbReference>
<evidence type="ECO:0000256" key="1">
    <source>
        <dbReference type="ARBA" id="ARBA00001275"/>
    </source>
</evidence>
<comment type="catalytic activity">
    <reaction evidence="1 11">
        <text>[(1-&gt;4)-alpha-D-glucosyl](n) + phosphate = [(1-&gt;4)-alpha-D-glucosyl](n-1) + alpha-D-glucose 1-phosphate</text>
        <dbReference type="Rhea" id="RHEA:41732"/>
        <dbReference type="Rhea" id="RHEA-COMP:9584"/>
        <dbReference type="Rhea" id="RHEA-COMP:9586"/>
        <dbReference type="ChEBI" id="CHEBI:15444"/>
        <dbReference type="ChEBI" id="CHEBI:43474"/>
        <dbReference type="ChEBI" id="CHEBI:58601"/>
        <dbReference type="EC" id="2.4.1.1"/>
    </reaction>
</comment>
<dbReference type="GO" id="GO:0005980">
    <property type="term" value="P:glycogen catabolic process"/>
    <property type="evidence" value="ECO:0007669"/>
    <property type="project" value="TreeGrafter"/>
</dbReference>
<evidence type="ECO:0000313" key="13">
    <source>
        <dbReference type="Proteomes" id="UP000218418"/>
    </source>
</evidence>
<evidence type="ECO:0000313" key="12">
    <source>
        <dbReference type="EMBL" id="BAY84225.1"/>
    </source>
</evidence>
<name>A0A1Z4LSJ5_9CYAN</name>
<evidence type="ECO:0000256" key="5">
    <source>
        <dbReference type="ARBA" id="ARBA00022676"/>
    </source>
</evidence>
<protein>
    <recommendedName>
        <fullName evidence="11">Alpha-1,4 glucan phosphorylase</fullName>
        <ecNumber evidence="11">2.4.1.1</ecNumber>
    </recommendedName>
</protein>
<comment type="function">
    <text evidence="11">Allosteric enzyme that catalyzes the rate-limiting step in glycogen catabolism, the phosphorolytic cleavage of glycogen to produce glucose-1-phosphate, and plays a central role in maintaining cellular and organismal glucose homeostasis.</text>
</comment>
<dbReference type="Gene3D" id="3.40.50.2000">
    <property type="entry name" value="Glycogen Phosphorylase B"/>
    <property type="match status" value="2"/>
</dbReference>
<dbReference type="OrthoDB" id="9760804at2"/>
<sequence length="857" mass="98122">MTSSSSEPKYNRLTSENVSIPATAKVRIEDDRTGMSEETLKRAIADSLYYVQGKGEYFATVHDYYMAVAHSVRDRILQRRIQTAKTHSEKGVKTVYYLSAEFLMGRYTGNSLINLGLYEKIKTVLKESGLELEDLLEQEREPGLGNGGLGRLAACYLDSLATLEIPAVGYGIRYEFGIFEQVIRNGWQIENPDKWLLFGNAWELPLPEYRVEVKFGGHTEVYNDRSGRFQARWVPQQKVSGVPYDTPVPGYGVDTVNILRLWKAEATDEFDLQAFNAGDYIGAVGSQMFSENISKVLYPNDDTMQGKELRLQQQYFFVSCSLQDILRRHYRIFNTLDNLHEKAAIQLNDTHPSVGIAELMRLLIDEHQMPWDKAWDITKNSFAYTNHTLLPEALERWPVELFGRLLPRHLEIIYEINFRFLSEVRRRFPGDLERISRLSLIEEGGEKKVRMAHLACVGSYKINGVAALHTELLKKDVLHDFYELFPEKFINKTNGVTPRRWLLMGNPRLSRLITDKIGTDWIKNLDELRKLEKFIDDKEFRKTWREIKQANKEDLAKLIQKSNGITVDTNSLFDVQVKRLHEYKRQLLNAFHIITLYNRIKKNPSADIQPRTFIFAGKAAPGYFIAKLIIKLINAVGSVVNSDADVAGRLKVAFIPNYNVSSSQFIYAGAELSEQISTAGKEASGTGNMKFALNGSLTIGTLDGANVEIREEVGAENFFLCGLTTPEVYELKAKGYNPRSYYESNPQLKEVIDLIICGHFSDGDRNLFQPLLDSLFNQDRFMLFADYQSYIDTQDKVSQAYQDKEKWTRMSIINSARMGKFSSDRAIWEYCQEIWNVEPCEIKLDEYSADKAGLKMS</sequence>
<organism evidence="12 13">
    <name type="scientific">Calothrix parasitica NIES-267</name>
    <dbReference type="NCBI Taxonomy" id="1973488"/>
    <lineage>
        <taxon>Bacteria</taxon>
        <taxon>Bacillati</taxon>
        <taxon>Cyanobacteriota</taxon>
        <taxon>Cyanophyceae</taxon>
        <taxon>Nostocales</taxon>
        <taxon>Calotrichaceae</taxon>
        <taxon>Calothrix</taxon>
    </lineage>
</organism>
<keyword evidence="5 11" id="KW-0328">Glycosyltransferase</keyword>
<comment type="function">
    <text evidence="9">Phosphorylase is an important allosteric enzyme in carbohydrate metabolism. Enzymes from different sources differ in their regulatory mechanisms and in their natural substrates. However, all known phosphorylases share catalytic and structural properties.</text>
</comment>
<keyword evidence="8 11" id="KW-0119">Carbohydrate metabolism</keyword>
<dbReference type="GO" id="GO:0005737">
    <property type="term" value="C:cytoplasm"/>
    <property type="evidence" value="ECO:0007669"/>
    <property type="project" value="TreeGrafter"/>
</dbReference>
<evidence type="ECO:0000256" key="11">
    <source>
        <dbReference type="RuleBase" id="RU000587"/>
    </source>
</evidence>
<dbReference type="NCBIfam" id="TIGR02093">
    <property type="entry name" value="P_ylase"/>
    <property type="match status" value="1"/>
</dbReference>
<dbReference type="PROSITE" id="PS00102">
    <property type="entry name" value="PHOSPHORYLASE"/>
    <property type="match status" value="1"/>
</dbReference>
<feature type="modified residue" description="N6-(pyridoxal phosphate)lysine" evidence="10">
    <location>
        <position position="690"/>
    </location>
</feature>
<evidence type="ECO:0000256" key="9">
    <source>
        <dbReference type="ARBA" id="ARBA00025174"/>
    </source>
</evidence>
<proteinExistence type="inferred from homology"/>
<evidence type="ECO:0000256" key="10">
    <source>
        <dbReference type="PIRSR" id="PIRSR000460-1"/>
    </source>
</evidence>
<keyword evidence="7 10" id="KW-0663">Pyridoxal phosphate</keyword>
<comment type="cofactor">
    <cofactor evidence="2 11">
        <name>pyridoxal 5'-phosphate</name>
        <dbReference type="ChEBI" id="CHEBI:597326"/>
    </cofactor>
</comment>
<dbReference type="InterPro" id="IPR011833">
    <property type="entry name" value="Glycg_phsphrylas"/>
</dbReference>
<comment type="similarity">
    <text evidence="3 11">Belongs to the glycogen phosphorylase family.</text>
</comment>
<evidence type="ECO:0000256" key="8">
    <source>
        <dbReference type="ARBA" id="ARBA00023277"/>
    </source>
</evidence>
<keyword evidence="4" id="KW-0321">Glycogen metabolism</keyword>